<dbReference type="PANTHER" id="PTHR24215:SF35">
    <property type="entry name" value="MUSCLE LIM PROTEIN MLP84B"/>
    <property type="match status" value="1"/>
</dbReference>
<evidence type="ECO:0000256" key="2">
    <source>
        <dbReference type="ARBA" id="ARBA00022541"/>
    </source>
</evidence>
<evidence type="ECO:0000256" key="6">
    <source>
        <dbReference type="ARBA" id="ARBA00023038"/>
    </source>
</evidence>
<sequence length="68" mass="7677">MSAKCPKCGKTVYQQEEMAAGDLKWHKTCFKCEACSTRLAVGGASRHEDKIYCKQCYLKGLYATKELH</sequence>
<dbReference type="FunFam" id="2.10.110.10:FF:000001">
    <property type="entry name" value="Cysteine and glycine-rich protein 1"/>
    <property type="match status" value="1"/>
</dbReference>
<keyword evidence="2" id="KW-0517">Myogenesis</keyword>
<dbReference type="Proteomes" id="UP000288716">
    <property type="component" value="Unassembled WGS sequence"/>
</dbReference>
<dbReference type="Pfam" id="PF00412">
    <property type="entry name" value="LIM"/>
    <property type="match status" value="1"/>
</dbReference>
<evidence type="ECO:0000259" key="9">
    <source>
        <dbReference type="PROSITE" id="PS50023"/>
    </source>
</evidence>
<dbReference type="GO" id="GO:0042805">
    <property type="term" value="F:actinin binding"/>
    <property type="evidence" value="ECO:0007669"/>
    <property type="project" value="TreeGrafter"/>
</dbReference>
<keyword evidence="4" id="KW-0677">Repeat</keyword>
<evidence type="ECO:0000313" key="10">
    <source>
        <dbReference type="EMBL" id="RWS30746.1"/>
    </source>
</evidence>
<evidence type="ECO:0000256" key="7">
    <source>
        <dbReference type="ARBA" id="ARBA00023242"/>
    </source>
</evidence>
<dbReference type="GO" id="GO:0045214">
    <property type="term" value="P:sarcomere organization"/>
    <property type="evidence" value="ECO:0007669"/>
    <property type="project" value="TreeGrafter"/>
</dbReference>
<comment type="subcellular location">
    <subcellularLocation>
        <location evidence="1">Nucleus</location>
    </subcellularLocation>
</comment>
<keyword evidence="7" id="KW-0539">Nucleus</keyword>
<protein>
    <recommendedName>
        <fullName evidence="9">LIM zinc-binding domain-containing protein</fullName>
    </recommendedName>
</protein>
<feature type="domain" description="LIM zinc-binding" evidence="9">
    <location>
        <begin position="3"/>
        <end position="63"/>
    </location>
</feature>
<comment type="caution">
    <text evidence="10">The sequence shown here is derived from an EMBL/GenBank/DDBJ whole genome shotgun (WGS) entry which is preliminary data.</text>
</comment>
<dbReference type="InterPro" id="IPR001781">
    <property type="entry name" value="Znf_LIM"/>
</dbReference>
<dbReference type="PANTHER" id="PTHR24215">
    <property type="entry name" value="RHO-GTPASE-ACTIVATING PROTEIN LRG1"/>
    <property type="match status" value="1"/>
</dbReference>
<dbReference type="PROSITE" id="PS00478">
    <property type="entry name" value="LIM_DOMAIN_1"/>
    <property type="match status" value="1"/>
</dbReference>
<dbReference type="GO" id="GO:0008307">
    <property type="term" value="F:structural constituent of muscle"/>
    <property type="evidence" value="ECO:0007669"/>
    <property type="project" value="TreeGrafter"/>
</dbReference>
<gene>
    <name evidence="10" type="ORF">B4U80_04731</name>
</gene>
<dbReference type="SMART" id="SM00132">
    <property type="entry name" value="LIM"/>
    <property type="match status" value="1"/>
</dbReference>
<dbReference type="PROSITE" id="PS50023">
    <property type="entry name" value="LIM_DOMAIN_2"/>
    <property type="match status" value="1"/>
</dbReference>
<dbReference type="SUPFAM" id="SSF57716">
    <property type="entry name" value="Glucocorticoid receptor-like (DNA-binding domain)"/>
    <property type="match status" value="2"/>
</dbReference>
<dbReference type="EMBL" id="NCKV01000392">
    <property type="protein sequence ID" value="RWS30746.1"/>
    <property type="molecule type" value="Genomic_DNA"/>
</dbReference>
<evidence type="ECO:0000256" key="1">
    <source>
        <dbReference type="ARBA" id="ARBA00004123"/>
    </source>
</evidence>
<evidence type="ECO:0000256" key="5">
    <source>
        <dbReference type="ARBA" id="ARBA00022833"/>
    </source>
</evidence>
<keyword evidence="11" id="KW-1185">Reference proteome</keyword>
<accession>A0A443ST93</accession>
<dbReference type="GO" id="GO:0007517">
    <property type="term" value="P:muscle organ development"/>
    <property type="evidence" value="ECO:0007669"/>
    <property type="project" value="UniProtKB-KW"/>
</dbReference>
<keyword evidence="6 8" id="KW-0440">LIM domain</keyword>
<reference evidence="10 11" key="1">
    <citation type="journal article" date="2018" name="Gigascience">
        <title>Genomes of trombidid mites reveal novel predicted allergens and laterally-transferred genes associated with secondary metabolism.</title>
        <authorList>
            <person name="Dong X."/>
            <person name="Chaisiri K."/>
            <person name="Xia D."/>
            <person name="Armstrong S.D."/>
            <person name="Fang Y."/>
            <person name="Donnelly M.J."/>
            <person name="Kadowaki T."/>
            <person name="McGarry J.W."/>
            <person name="Darby A.C."/>
            <person name="Makepeace B.L."/>
        </authorList>
    </citation>
    <scope>NUCLEOTIDE SEQUENCE [LARGE SCALE GENOMIC DNA]</scope>
    <source>
        <strain evidence="10">UoL-UT</strain>
    </source>
</reference>
<organism evidence="10 11">
    <name type="scientific">Leptotrombidium deliense</name>
    <dbReference type="NCBI Taxonomy" id="299467"/>
    <lineage>
        <taxon>Eukaryota</taxon>
        <taxon>Metazoa</taxon>
        <taxon>Ecdysozoa</taxon>
        <taxon>Arthropoda</taxon>
        <taxon>Chelicerata</taxon>
        <taxon>Arachnida</taxon>
        <taxon>Acari</taxon>
        <taxon>Acariformes</taxon>
        <taxon>Trombidiformes</taxon>
        <taxon>Prostigmata</taxon>
        <taxon>Anystina</taxon>
        <taxon>Parasitengona</taxon>
        <taxon>Trombiculoidea</taxon>
        <taxon>Trombiculidae</taxon>
        <taxon>Leptotrombidium</taxon>
    </lineage>
</organism>
<keyword evidence="3 8" id="KW-0479">Metal-binding</keyword>
<dbReference type="VEuPathDB" id="VectorBase:LDEU001293"/>
<dbReference type="GO" id="GO:0060537">
    <property type="term" value="P:muscle tissue development"/>
    <property type="evidence" value="ECO:0007669"/>
    <property type="project" value="TreeGrafter"/>
</dbReference>
<proteinExistence type="predicted"/>
<evidence type="ECO:0000256" key="8">
    <source>
        <dbReference type="PROSITE-ProRule" id="PRU00125"/>
    </source>
</evidence>
<dbReference type="GO" id="GO:0030018">
    <property type="term" value="C:Z disc"/>
    <property type="evidence" value="ECO:0007669"/>
    <property type="project" value="TreeGrafter"/>
</dbReference>
<evidence type="ECO:0000256" key="4">
    <source>
        <dbReference type="ARBA" id="ARBA00022737"/>
    </source>
</evidence>
<dbReference type="OrthoDB" id="1679758at2759"/>
<dbReference type="GO" id="GO:0046872">
    <property type="term" value="F:metal ion binding"/>
    <property type="evidence" value="ECO:0007669"/>
    <property type="project" value="UniProtKB-KW"/>
</dbReference>
<evidence type="ECO:0000313" key="11">
    <source>
        <dbReference type="Proteomes" id="UP000288716"/>
    </source>
</evidence>
<keyword evidence="5 8" id="KW-0862">Zinc</keyword>
<dbReference type="AlphaFoldDB" id="A0A443ST93"/>
<name>A0A443ST93_9ACAR</name>
<evidence type="ECO:0000256" key="3">
    <source>
        <dbReference type="ARBA" id="ARBA00022723"/>
    </source>
</evidence>
<dbReference type="Gene3D" id="2.10.110.10">
    <property type="entry name" value="Cysteine Rich Protein"/>
    <property type="match status" value="1"/>
</dbReference>
<dbReference type="STRING" id="299467.A0A443ST93"/>
<dbReference type="GO" id="GO:0005634">
    <property type="term" value="C:nucleus"/>
    <property type="evidence" value="ECO:0007669"/>
    <property type="project" value="UniProtKB-SubCell"/>
</dbReference>